<dbReference type="PRINTS" id="PR00038">
    <property type="entry name" value="HTHLUXR"/>
</dbReference>
<dbReference type="Pfam" id="PF00196">
    <property type="entry name" value="GerE"/>
    <property type="match status" value="1"/>
</dbReference>
<comment type="caution">
    <text evidence="5">The sequence shown here is derived from an EMBL/GenBank/DDBJ whole genome shotgun (WGS) entry which is preliminary data.</text>
</comment>
<dbReference type="AlphaFoldDB" id="A0A841GP57"/>
<dbReference type="InterPro" id="IPR000792">
    <property type="entry name" value="Tscrpt_reg_LuxR_C"/>
</dbReference>
<dbReference type="Gene3D" id="1.10.10.10">
    <property type="entry name" value="Winged helix-like DNA-binding domain superfamily/Winged helix DNA-binding domain"/>
    <property type="match status" value="1"/>
</dbReference>
<accession>A0A841GP57</accession>
<dbReference type="InterPro" id="IPR036388">
    <property type="entry name" value="WH-like_DNA-bd_sf"/>
</dbReference>
<evidence type="ECO:0000256" key="3">
    <source>
        <dbReference type="ARBA" id="ARBA00023163"/>
    </source>
</evidence>
<dbReference type="CDD" id="cd06170">
    <property type="entry name" value="LuxR_C_like"/>
    <property type="match status" value="1"/>
</dbReference>
<dbReference type="Gene3D" id="3.30.450.80">
    <property type="entry name" value="Transcription factor LuxR-like, autoinducer-binding domain"/>
    <property type="match status" value="1"/>
</dbReference>
<dbReference type="Pfam" id="PF03472">
    <property type="entry name" value="Autoind_bind"/>
    <property type="match status" value="1"/>
</dbReference>
<dbReference type="PANTHER" id="PTHR44688:SF16">
    <property type="entry name" value="DNA-BINDING TRANSCRIPTIONAL ACTIVATOR DEVR_DOSR"/>
    <property type="match status" value="1"/>
</dbReference>
<dbReference type="Proteomes" id="UP000585721">
    <property type="component" value="Unassembled WGS sequence"/>
</dbReference>
<reference evidence="5 6" key="1">
    <citation type="submission" date="2020-08" db="EMBL/GenBank/DDBJ databases">
        <title>Genomic Encyclopedia of Type Strains, Phase IV (KMG-IV): sequencing the most valuable type-strain genomes for metagenomic binning, comparative biology and taxonomic classification.</title>
        <authorList>
            <person name="Goeker M."/>
        </authorList>
    </citation>
    <scope>NUCLEOTIDE SEQUENCE [LARGE SCALE GENOMIC DNA]</scope>
    <source>
        <strain evidence="5 6">DSM 22975</strain>
    </source>
</reference>
<proteinExistence type="predicted"/>
<dbReference type="InterPro" id="IPR016032">
    <property type="entry name" value="Sig_transdc_resp-reg_C-effctor"/>
</dbReference>
<evidence type="ECO:0000256" key="2">
    <source>
        <dbReference type="ARBA" id="ARBA00023125"/>
    </source>
</evidence>
<gene>
    <name evidence="5" type="ORF">HNR75_002848</name>
</gene>
<dbReference type="EMBL" id="JACHGR010000010">
    <property type="protein sequence ID" value="MBB6056901.1"/>
    <property type="molecule type" value="Genomic_DNA"/>
</dbReference>
<evidence type="ECO:0000259" key="4">
    <source>
        <dbReference type="PROSITE" id="PS50043"/>
    </source>
</evidence>
<dbReference type="InterPro" id="IPR036693">
    <property type="entry name" value="TF_LuxR_autoind-bd_dom_sf"/>
</dbReference>
<dbReference type="InterPro" id="IPR005143">
    <property type="entry name" value="TF_LuxR_autoind-bd_dom"/>
</dbReference>
<dbReference type="SMART" id="SM00421">
    <property type="entry name" value="HTH_LUXR"/>
    <property type="match status" value="1"/>
</dbReference>
<evidence type="ECO:0000313" key="5">
    <source>
        <dbReference type="EMBL" id="MBB6056901.1"/>
    </source>
</evidence>
<keyword evidence="6" id="KW-1185">Reference proteome</keyword>
<dbReference type="PANTHER" id="PTHR44688">
    <property type="entry name" value="DNA-BINDING TRANSCRIPTIONAL ACTIVATOR DEVR_DOSR"/>
    <property type="match status" value="1"/>
</dbReference>
<dbReference type="GO" id="GO:0006355">
    <property type="term" value="P:regulation of DNA-templated transcription"/>
    <property type="evidence" value="ECO:0007669"/>
    <property type="project" value="InterPro"/>
</dbReference>
<dbReference type="RefSeq" id="WP_223157927.1">
    <property type="nucleotide sequence ID" value="NZ_JACHGR010000010.1"/>
</dbReference>
<feature type="domain" description="HTH luxR-type" evidence="4">
    <location>
        <begin position="164"/>
        <end position="231"/>
    </location>
</feature>
<dbReference type="SUPFAM" id="SSF46894">
    <property type="entry name" value="C-terminal effector domain of the bipartite response regulators"/>
    <property type="match status" value="1"/>
</dbReference>
<protein>
    <submittedName>
        <fullName evidence="5">DNA-binding CsgD family transcriptional regulator</fullName>
    </submittedName>
</protein>
<dbReference type="SUPFAM" id="SSF75516">
    <property type="entry name" value="Pheromone-binding domain of LuxR-like quorum-sensing transcription factors"/>
    <property type="match status" value="1"/>
</dbReference>
<keyword evidence="1" id="KW-0805">Transcription regulation</keyword>
<keyword evidence="2 5" id="KW-0238">DNA-binding</keyword>
<dbReference type="GO" id="GO:0003677">
    <property type="term" value="F:DNA binding"/>
    <property type="evidence" value="ECO:0007669"/>
    <property type="project" value="UniProtKB-KW"/>
</dbReference>
<evidence type="ECO:0000256" key="1">
    <source>
        <dbReference type="ARBA" id="ARBA00023015"/>
    </source>
</evidence>
<evidence type="ECO:0000313" key="6">
    <source>
        <dbReference type="Proteomes" id="UP000585721"/>
    </source>
</evidence>
<keyword evidence="3" id="KW-0804">Transcription</keyword>
<dbReference type="PROSITE" id="PS00622">
    <property type="entry name" value="HTH_LUXR_1"/>
    <property type="match status" value="1"/>
</dbReference>
<dbReference type="PROSITE" id="PS50043">
    <property type="entry name" value="HTH_LUXR_2"/>
    <property type="match status" value="1"/>
</dbReference>
<sequence length="254" mass="29449">MPNFSFPQEEQNFRIQNCKTPQILADQLAILCAANNFEYYQLCLTLRRGLQQTDLTLLMQAPEHWAEHYTQNTTIQNDSLYLRAQSQSRPLFWQCEAKPEHESFLPMESWRQFGMEEGIALPLHGPAGFCGYFALSRHKREPIRLQDFFHLSYLGHILQEQAIPLFSPEQSGLSCREKECLFWVSEGKTSWEIAQILGITERTVNFHLNNAIRKSGCKNRYQTVAKNIITGELVHTMNRISLTHLIQYPQTLSA</sequence>
<organism evidence="5 6">
    <name type="scientific">Tolumonas osonensis</name>
    <dbReference type="NCBI Taxonomy" id="675874"/>
    <lineage>
        <taxon>Bacteria</taxon>
        <taxon>Pseudomonadati</taxon>
        <taxon>Pseudomonadota</taxon>
        <taxon>Gammaproteobacteria</taxon>
        <taxon>Aeromonadales</taxon>
        <taxon>Aeromonadaceae</taxon>
        <taxon>Tolumonas</taxon>
    </lineage>
</organism>
<name>A0A841GP57_9GAMM</name>